<dbReference type="Proteomes" id="UP000596742">
    <property type="component" value="Unassembled WGS sequence"/>
</dbReference>
<keyword evidence="1" id="KW-0677">Repeat</keyword>
<keyword evidence="2 3" id="KW-0040">ANK repeat</keyword>
<dbReference type="PROSITE" id="PS50088">
    <property type="entry name" value="ANK_REPEAT"/>
    <property type="match status" value="3"/>
</dbReference>
<dbReference type="AlphaFoldDB" id="A0A8B6H4G7"/>
<proteinExistence type="predicted"/>
<dbReference type="InterPro" id="IPR036770">
    <property type="entry name" value="Ankyrin_rpt-contain_sf"/>
</dbReference>
<organism evidence="4 5">
    <name type="scientific">Mytilus galloprovincialis</name>
    <name type="common">Mediterranean mussel</name>
    <dbReference type="NCBI Taxonomy" id="29158"/>
    <lineage>
        <taxon>Eukaryota</taxon>
        <taxon>Metazoa</taxon>
        <taxon>Spiralia</taxon>
        <taxon>Lophotrochozoa</taxon>
        <taxon>Mollusca</taxon>
        <taxon>Bivalvia</taxon>
        <taxon>Autobranchia</taxon>
        <taxon>Pteriomorphia</taxon>
        <taxon>Mytilida</taxon>
        <taxon>Mytiloidea</taxon>
        <taxon>Mytilidae</taxon>
        <taxon>Mytilinae</taxon>
        <taxon>Mytilus</taxon>
    </lineage>
</organism>
<dbReference type="PANTHER" id="PTHR24198">
    <property type="entry name" value="ANKYRIN REPEAT AND PROTEIN KINASE DOMAIN-CONTAINING PROTEIN"/>
    <property type="match status" value="1"/>
</dbReference>
<dbReference type="SUPFAM" id="SSF48403">
    <property type="entry name" value="Ankyrin repeat"/>
    <property type="match status" value="1"/>
</dbReference>
<dbReference type="SMART" id="SM00248">
    <property type="entry name" value="ANK"/>
    <property type="match status" value="3"/>
</dbReference>
<dbReference type="PANTHER" id="PTHR24198:SF165">
    <property type="entry name" value="ANKYRIN REPEAT-CONTAINING PROTEIN-RELATED"/>
    <property type="match status" value="1"/>
</dbReference>
<keyword evidence="5" id="KW-1185">Reference proteome</keyword>
<feature type="repeat" description="ANK" evidence="3">
    <location>
        <begin position="131"/>
        <end position="157"/>
    </location>
</feature>
<evidence type="ECO:0000256" key="3">
    <source>
        <dbReference type="PROSITE-ProRule" id="PRU00023"/>
    </source>
</evidence>
<protein>
    <submittedName>
        <fullName evidence="4">Uncharacterized protein</fullName>
    </submittedName>
</protein>
<evidence type="ECO:0000313" key="4">
    <source>
        <dbReference type="EMBL" id="VDI73893.1"/>
    </source>
</evidence>
<evidence type="ECO:0000256" key="1">
    <source>
        <dbReference type="ARBA" id="ARBA00022737"/>
    </source>
</evidence>
<dbReference type="EMBL" id="UYJE01009485">
    <property type="protein sequence ID" value="VDI73893.1"/>
    <property type="molecule type" value="Genomic_DNA"/>
</dbReference>
<dbReference type="Gene3D" id="1.25.40.20">
    <property type="entry name" value="Ankyrin repeat-containing domain"/>
    <property type="match status" value="2"/>
</dbReference>
<reference evidence="4" key="1">
    <citation type="submission" date="2018-11" db="EMBL/GenBank/DDBJ databases">
        <authorList>
            <person name="Alioto T."/>
            <person name="Alioto T."/>
        </authorList>
    </citation>
    <scope>NUCLEOTIDE SEQUENCE</scope>
</reference>
<accession>A0A8B6H4G7</accession>
<dbReference type="PROSITE" id="PS50297">
    <property type="entry name" value="ANK_REP_REGION"/>
    <property type="match status" value="2"/>
</dbReference>
<sequence length="192" mass="21371">MKHQLDINAQAYDGGSALYFSIWNENIEITQLLLANNADCNISAHRKQSVTETVNKNSLETLQEYKKGLFNSLVENTSSRVTEYVSKKSVDYAFDVVAGSSPTHIACFMGRINVVRCLLGHNAKINMTKEDGITPLFYACEVGHADLVHLLLQKEADSQICRIDGKLPSDIATDNGHTSIAMIVKEHMKKRK</sequence>
<feature type="repeat" description="ANK" evidence="3">
    <location>
        <begin position="98"/>
        <end position="130"/>
    </location>
</feature>
<dbReference type="InterPro" id="IPR002110">
    <property type="entry name" value="Ankyrin_rpt"/>
</dbReference>
<dbReference type="Pfam" id="PF12796">
    <property type="entry name" value="Ank_2"/>
    <property type="match status" value="1"/>
</dbReference>
<dbReference type="OrthoDB" id="6108379at2759"/>
<comment type="caution">
    <text evidence="4">The sequence shown here is derived from an EMBL/GenBank/DDBJ whole genome shotgun (WGS) entry which is preliminary data.</text>
</comment>
<gene>
    <name evidence="4" type="ORF">MGAL_10B002087</name>
</gene>
<evidence type="ECO:0000313" key="5">
    <source>
        <dbReference type="Proteomes" id="UP000596742"/>
    </source>
</evidence>
<feature type="repeat" description="ANK" evidence="3">
    <location>
        <begin position="13"/>
        <end position="45"/>
    </location>
</feature>
<evidence type="ECO:0000256" key="2">
    <source>
        <dbReference type="ARBA" id="ARBA00023043"/>
    </source>
</evidence>
<name>A0A8B6H4G7_MYTGA</name>